<feature type="compositionally biased region" description="Basic and acidic residues" evidence="1">
    <location>
        <begin position="1640"/>
        <end position="1653"/>
    </location>
</feature>
<keyword evidence="2" id="KW-0812">Transmembrane</keyword>
<feature type="compositionally biased region" description="Polar residues" evidence="1">
    <location>
        <begin position="244"/>
        <end position="260"/>
    </location>
</feature>
<feature type="compositionally biased region" description="Basic and acidic residues" evidence="1">
    <location>
        <begin position="1569"/>
        <end position="1583"/>
    </location>
</feature>
<feature type="region of interest" description="Disordered" evidence="1">
    <location>
        <begin position="1622"/>
        <end position="1653"/>
    </location>
</feature>
<organism evidence="3">
    <name type="scientific">Neospora caninum (strain Liverpool)</name>
    <dbReference type="NCBI Taxonomy" id="572307"/>
    <lineage>
        <taxon>Eukaryota</taxon>
        <taxon>Sar</taxon>
        <taxon>Alveolata</taxon>
        <taxon>Apicomplexa</taxon>
        <taxon>Conoidasida</taxon>
        <taxon>Coccidia</taxon>
        <taxon>Eucoccidiorida</taxon>
        <taxon>Eimeriorina</taxon>
        <taxon>Sarcocystidae</taxon>
        <taxon>Neospora</taxon>
    </lineage>
</organism>
<feature type="region of interest" description="Disordered" evidence="1">
    <location>
        <begin position="629"/>
        <end position="721"/>
    </location>
</feature>
<feature type="compositionally biased region" description="Polar residues" evidence="1">
    <location>
        <begin position="1334"/>
        <end position="1349"/>
    </location>
</feature>
<protein>
    <recommendedName>
        <fullName evidence="4">Septin</fullName>
    </recommendedName>
</protein>
<feature type="region of interest" description="Disordered" evidence="1">
    <location>
        <begin position="775"/>
        <end position="796"/>
    </location>
</feature>
<feature type="compositionally biased region" description="Basic and acidic residues" evidence="1">
    <location>
        <begin position="1516"/>
        <end position="1556"/>
    </location>
</feature>
<accession>A0A0F7UME5</accession>
<feature type="region of interest" description="Disordered" evidence="1">
    <location>
        <begin position="109"/>
        <end position="349"/>
    </location>
</feature>
<gene>
    <name evidence="3" type="ORF">BN1204_053900</name>
</gene>
<evidence type="ECO:0000313" key="3">
    <source>
        <dbReference type="EMBL" id="CEL69685.1"/>
    </source>
</evidence>
<feature type="region of interest" description="Disordered" evidence="1">
    <location>
        <begin position="1085"/>
        <end position="1134"/>
    </location>
</feature>
<evidence type="ECO:0000256" key="2">
    <source>
        <dbReference type="SAM" id="Phobius"/>
    </source>
</evidence>
<name>A0A0F7UME5_NEOCL</name>
<dbReference type="EMBL" id="LN714486">
    <property type="protein sequence ID" value="CEL69685.1"/>
    <property type="molecule type" value="Genomic_DNA"/>
</dbReference>
<feature type="region of interest" description="Disordered" evidence="1">
    <location>
        <begin position="1315"/>
        <end position="1361"/>
    </location>
</feature>
<feature type="region of interest" description="Disordered" evidence="1">
    <location>
        <begin position="561"/>
        <end position="610"/>
    </location>
</feature>
<feature type="region of interest" description="Disordered" evidence="1">
    <location>
        <begin position="1188"/>
        <end position="1294"/>
    </location>
</feature>
<feature type="compositionally biased region" description="Basic and acidic residues" evidence="1">
    <location>
        <begin position="322"/>
        <end position="341"/>
    </location>
</feature>
<feature type="region of interest" description="Disordered" evidence="1">
    <location>
        <begin position="1511"/>
        <end position="1583"/>
    </location>
</feature>
<keyword evidence="2" id="KW-0472">Membrane</keyword>
<feature type="compositionally biased region" description="Low complexity" evidence="1">
    <location>
        <begin position="283"/>
        <end position="295"/>
    </location>
</feature>
<feature type="compositionally biased region" description="Basic and acidic residues" evidence="1">
    <location>
        <begin position="1273"/>
        <end position="1288"/>
    </location>
</feature>
<feature type="region of interest" description="Disordered" evidence="1">
    <location>
        <begin position="1"/>
        <end position="94"/>
    </location>
</feature>
<evidence type="ECO:0000256" key="1">
    <source>
        <dbReference type="SAM" id="MobiDB-lite"/>
    </source>
</evidence>
<feature type="compositionally biased region" description="Low complexity" evidence="1">
    <location>
        <begin position="196"/>
        <end position="231"/>
    </location>
</feature>
<feature type="compositionally biased region" description="Basic and acidic residues" evidence="1">
    <location>
        <begin position="514"/>
        <end position="540"/>
    </location>
</feature>
<sequence length="1688" mass="178960">MFPVFWRTRRPPAAPRPASALLPSSDPPTGLDSHSAPVIPVPDTSANSPVCPAFGGVSVPSGPHGGSSSVQRRDSRSSSLIGEGEGGVGASAEDSRGVCWLSSVGSVPSISGLDSNASSPPVSHGHSEPDADSNESPSDVDEAIDQLHSASSSRPAGAEHSGQTHARETPFRSSPTRHDGVDNLLKTPGPEPEGAPPSAESVAAVSSPRAAGRPARFATPSLSLSHSCPSSDAGGRGPEASRSVHASSTASRLSLEATSSGSGGDFCVVERNVGGTGSAAWVASGEGAGASPSASRLQPSLLRSVTPPREPHGASRPARPTSKGEADERKLYINSAREESRVSSGMGDSDYVVEPPLTYVQMLPESRSRREDTLRFFPLPKQCFSQVAVPEVDAQSLVNRDDTHLNRSVAGTTHATWLVRNAEYLAPDPARSMGETGEGTTLGSWRAMSPSGARDEAGISDPRLREALSRPQQRGRPGEPEGATPPEPAVTALHSVHSGAARTDTGSRRPRVQPLERDAKEEGGRTERGAARTVAHHAEGNPESPAAALSGSWYSFHREASAGDGLSHGRRFSRLSPPEGGEDDAAAWGGDSLPSVRRHTSSPAASAEGGATGLVQAAVLLWEGRLQQQVENSPRREGTPRDASHLGSLSPVRGGGSQRGRSVKSIGSPSPRCSVRDAAIGTSDGVGASSGYTPHAELASVDPRGNRHLQSSPPAVPGPAPSPNFPVFSRWGGDQSLFYRRRLLVGTDCGPSSVLQLLLPPDSSSVSHVNHLVRSTAEEDAGSSGRSGAAAEARSGDKSEFYSAVQPGVKCVAVGGVGDSLPGQMAPAPFGCRYTAGLAGPTRGLSFSEPARNIALNDFSSVSTILSEVQECESTRDDGNGARQAFRTALLRQVQSKLEKQCKRRFLGKTHRFNILLTGEGQSGKTTLLNEMFSHWQRVSSRSVCCGEEVVFQLGEGRPLFEVAVTEASHELLAIPYCELKLLDYLDRKKQFGQCIDDRIHVVLWLLKPAEGTLCPKTVLMLRRLRMLCCVFPVLSMSDTVDVSRLGRYRARLHVELTGAGISPPHEWLFGEGAAAPSFAVEVPGPTSAHGCSPSPGSLCRPGSQASQNSRVRSDADQVLPDPRRHPTRDMNSTWVGPILQLPWVGPNAGTAGRAGALPRPLTETGCLPQAAGVAKPSRAHVPGLQRNASRVEDGCEASSCQFSQGPHRGRRDGQNSGENSQGHDRSQQSSDGGSGGSDDSNEKNPSDSSPTPSALGLDAGSSPIGFRSSGVARDEKERSRDGRESLGETKIGCGGCTCAEREDRLGFRGRGVLEQAGKASSTKDSDSLPSRFASGNSPAESPCSQGSASPVRPVAVLDPSGGRPLVQDASAVSSLESLGASSGWMASVHRSALAFPLLLDCSSSFLQHDTRYGYPRFEGVPPSSPAFLRLLLVEGSALLLLDAAKEKCFSPFYKLFWSREEAQQLNKKNALTTWQQHQAPALRRLDHLRLLLTELRGQSFRQGVATQAGVGELPGFRHQDKPSELDRSKTGGRGGKDVRVGPGTEREETREKDDSVAPGYERCTIQTAREKTLPHGRDDSERKRVLQEARQLEIQIRRLQQQIEVVQREQREKQARVLERQLEKQHEDTGLTWPDEEETRTAKKDSSNRRGEGELGGVVLQVTQMGLVSAVMVGVGALIFTSIKKGG</sequence>
<dbReference type="Gene3D" id="3.40.50.300">
    <property type="entry name" value="P-loop containing nucleotide triphosphate hydrolases"/>
    <property type="match status" value="1"/>
</dbReference>
<reference evidence="3" key="1">
    <citation type="journal article" date="2015" name="PLoS ONE">
        <title>Comprehensive Evaluation of Toxoplasma gondii VEG and Neospora caninum LIV Genomes with Tachyzoite Stage Transcriptome and Proteome Defines Novel Transcript Features.</title>
        <authorList>
            <person name="Ramaprasad A."/>
            <person name="Mourier T."/>
            <person name="Naeem R."/>
            <person name="Malas T.B."/>
            <person name="Moussa E."/>
            <person name="Panigrahi A."/>
            <person name="Vermont S.J."/>
            <person name="Otto T.D."/>
            <person name="Wastling J."/>
            <person name="Pain A."/>
        </authorList>
    </citation>
    <scope>NUCLEOTIDE SEQUENCE</scope>
    <source>
        <strain evidence="3">Liverpool</strain>
    </source>
</reference>
<proteinExistence type="predicted"/>
<feature type="compositionally biased region" description="Low complexity" evidence="1">
    <location>
        <begin position="55"/>
        <end position="70"/>
    </location>
</feature>
<feature type="region of interest" description="Disordered" evidence="1">
    <location>
        <begin position="428"/>
        <end position="547"/>
    </location>
</feature>
<feature type="compositionally biased region" description="Low complexity" evidence="1">
    <location>
        <begin position="16"/>
        <end position="28"/>
    </location>
</feature>
<feature type="compositionally biased region" description="Polar residues" evidence="1">
    <location>
        <begin position="109"/>
        <end position="121"/>
    </location>
</feature>
<feature type="compositionally biased region" description="Acidic residues" evidence="1">
    <location>
        <begin position="130"/>
        <end position="144"/>
    </location>
</feature>
<feature type="transmembrane region" description="Helical" evidence="2">
    <location>
        <begin position="1666"/>
        <end position="1684"/>
    </location>
</feature>
<feature type="compositionally biased region" description="Basic and acidic residues" evidence="1">
    <location>
        <begin position="453"/>
        <end position="468"/>
    </location>
</feature>
<feature type="compositionally biased region" description="Low complexity" evidence="1">
    <location>
        <begin position="782"/>
        <end position="793"/>
    </location>
</feature>
<feature type="compositionally biased region" description="Basic and acidic residues" evidence="1">
    <location>
        <begin position="165"/>
        <end position="181"/>
    </location>
</feature>
<feature type="compositionally biased region" description="Basic and acidic residues" evidence="1">
    <location>
        <begin position="633"/>
        <end position="644"/>
    </location>
</feature>
<feature type="compositionally biased region" description="Basic and acidic residues" evidence="1">
    <location>
        <begin position="1112"/>
        <end position="1129"/>
    </location>
</feature>
<keyword evidence="2" id="KW-1133">Transmembrane helix</keyword>
<evidence type="ECO:0008006" key="4">
    <source>
        <dbReference type="Google" id="ProtNLM"/>
    </source>
</evidence>
<dbReference type="InterPro" id="IPR027417">
    <property type="entry name" value="P-loop_NTPase"/>
</dbReference>